<dbReference type="AlphaFoldDB" id="A0A0C3JHB6"/>
<dbReference type="Proteomes" id="UP000054217">
    <property type="component" value="Unassembled WGS sequence"/>
</dbReference>
<sequence>MKEFGSIQNQCYRITVHNGVRHSPIHPGTQGPPQRSAAPSPGAYTFRFPPGPLSHPHPYYPYVPAGMFRAGNIIFGQEPASARQRPARPWATAPVHPLVPDLHTAAQLSGGWPFSGPSPWRPSWVPCVTPGLSSIPQWTPGTWPPFPWPTEAPVRLVPWLIPNPVNPGVPQIERDMGTRPMTARRITGARVILP</sequence>
<organism evidence="2 3">
    <name type="scientific">Pisolithus tinctorius Marx 270</name>
    <dbReference type="NCBI Taxonomy" id="870435"/>
    <lineage>
        <taxon>Eukaryota</taxon>
        <taxon>Fungi</taxon>
        <taxon>Dikarya</taxon>
        <taxon>Basidiomycota</taxon>
        <taxon>Agaricomycotina</taxon>
        <taxon>Agaricomycetes</taxon>
        <taxon>Agaricomycetidae</taxon>
        <taxon>Boletales</taxon>
        <taxon>Sclerodermatineae</taxon>
        <taxon>Pisolithaceae</taxon>
        <taxon>Pisolithus</taxon>
    </lineage>
</organism>
<evidence type="ECO:0000313" key="3">
    <source>
        <dbReference type="Proteomes" id="UP000054217"/>
    </source>
</evidence>
<reference evidence="2 3" key="1">
    <citation type="submission" date="2014-04" db="EMBL/GenBank/DDBJ databases">
        <authorList>
            <consortium name="DOE Joint Genome Institute"/>
            <person name="Kuo A."/>
            <person name="Kohler A."/>
            <person name="Costa M.D."/>
            <person name="Nagy L.G."/>
            <person name="Floudas D."/>
            <person name="Copeland A."/>
            <person name="Barry K.W."/>
            <person name="Cichocki N."/>
            <person name="Veneault-Fourrey C."/>
            <person name="LaButti K."/>
            <person name="Lindquist E.A."/>
            <person name="Lipzen A."/>
            <person name="Lundell T."/>
            <person name="Morin E."/>
            <person name="Murat C."/>
            <person name="Sun H."/>
            <person name="Tunlid A."/>
            <person name="Henrissat B."/>
            <person name="Grigoriev I.V."/>
            <person name="Hibbett D.S."/>
            <person name="Martin F."/>
            <person name="Nordberg H.P."/>
            <person name="Cantor M.N."/>
            <person name="Hua S.X."/>
        </authorList>
    </citation>
    <scope>NUCLEOTIDE SEQUENCE [LARGE SCALE GENOMIC DNA]</scope>
    <source>
        <strain evidence="2 3">Marx 270</strain>
    </source>
</reference>
<dbReference type="EMBL" id="KN832036">
    <property type="protein sequence ID" value="KIN97001.1"/>
    <property type="molecule type" value="Genomic_DNA"/>
</dbReference>
<evidence type="ECO:0000256" key="1">
    <source>
        <dbReference type="SAM" id="MobiDB-lite"/>
    </source>
</evidence>
<dbReference type="STRING" id="870435.A0A0C3JHB6"/>
<gene>
    <name evidence="2" type="ORF">M404DRAFT_922275</name>
</gene>
<proteinExistence type="predicted"/>
<dbReference type="HOGENOM" id="CLU_1434973_0_0_1"/>
<name>A0A0C3JHB6_PISTI</name>
<evidence type="ECO:0000313" key="2">
    <source>
        <dbReference type="EMBL" id="KIN97001.1"/>
    </source>
</evidence>
<feature type="region of interest" description="Disordered" evidence="1">
    <location>
        <begin position="20"/>
        <end position="47"/>
    </location>
</feature>
<reference evidence="3" key="2">
    <citation type="submission" date="2015-01" db="EMBL/GenBank/DDBJ databases">
        <title>Evolutionary Origins and Diversification of the Mycorrhizal Mutualists.</title>
        <authorList>
            <consortium name="DOE Joint Genome Institute"/>
            <consortium name="Mycorrhizal Genomics Consortium"/>
            <person name="Kohler A."/>
            <person name="Kuo A."/>
            <person name="Nagy L.G."/>
            <person name="Floudas D."/>
            <person name="Copeland A."/>
            <person name="Barry K.W."/>
            <person name="Cichocki N."/>
            <person name="Veneault-Fourrey C."/>
            <person name="LaButti K."/>
            <person name="Lindquist E.A."/>
            <person name="Lipzen A."/>
            <person name="Lundell T."/>
            <person name="Morin E."/>
            <person name="Murat C."/>
            <person name="Riley R."/>
            <person name="Ohm R."/>
            <person name="Sun H."/>
            <person name="Tunlid A."/>
            <person name="Henrissat B."/>
            <person name="Grigoriev I.V."/>
            <person name="Hibbett D.S."/>
            <person name="Martin F."/>
        </authorList>
    </citation>
    <scope>NUCLEOTIDE SEQUENCE [LARGE SCALE GENOMIC DNA]</scope>
    <source>
        <strain evidence="3">Marx 270</strain>
    </source>
</reference>
<dbReference type="OrthoDB" id="2691731at2759"/>
<accession>A0A0C3JHB6</accession>
<protein>
    <submittedName>
        <fullName evidence="2">Uncharacterized protein</fullName>
    </submittedName>
</protein>
<dbReference type="InParanoid" id="A0A0C3JHB6"/>
<keyword evidence="3" id="KW-1185">Reference proteome</keyword>